<dbReference type="GO" id="GO:0031638">
    <property type="term" value="P:zymogen activation"/>
    <property type="evidence" value="ECO:0007669"/>
    <property type="project" value="InterPro"/>
</dbReference>
<dbReference type="InterPro" id="IPR016181">
    <property type="entry name" value="Acyl_CoA_acyltransferase"/>
</dbReference>
<dbReference type="Proteomes" id="UP000001971">
    <property type="component" value="Chromosome"/>
</dbReference>
<dbReference type="HAMAP" id="MF_02018">
    <property type="entry name" value="PanZ_PanM"/>
    <property type="match status" value="1"/>
</dbReference>
<comment type="function">
    <text evidence="1">Controls both the activation and catalytic activity of PanD in a coenzyme A (CoA)-dependent fashion.</text>
</comment>
<evidence type="ECO:0000313" key="3">
    <source>
        <dbReference type="EMBL" id="ABG12182.1"/>
    </source>
</evidence>
<dbReference type="InterPro" id="IPR040448">
    <property type="entry name" value="PanZ_GNAT"/>
</dbReference>
<dbReference type="Pfam" id="PF12568">
    <property type="entry name" value="PanZ"/>
    <property type="match status" value="1"/>
</dbReference>
<comment type="similarity">
    <text evidence="1">Belongs to the PanZ/PanM family.</text>
</comment>
<dbReference type="GO" id="GO:0015940">
    <property type="term" value="P:pantothenate biosynthetic process"/>
    <property type="evidence" value="ECO:0007669"/>
    <property type="project" value="UniProtKB-UniRule"/>
</dbReference>
<dbReference type="Gene3D" id="3.40.630.30">
    <property type="match status" value="1"/>
</dbReference>
<evidence type="ECO:0000256" key="1">
    <source>
        <dbReference type="HAMAP-Rule" id="MF_02018"/>
    </source>
</evidence>
<accession>A0A0H2Y4P1</accession>
<feature type="binding site" evidence="1">
    <location>
        <begin position="89"/>
        <end position="96"/>
    </location>
    <ligand>
        <name>CoA</name>
        <dbReference type="ChEBI" id="CHEBI:57287"/>
    </ligand>
</feature>
<dbReference type="NCBIfam" id="NF033213">
    <property type="entry name" value="matur_PanM"/>
    <property type="match status" value="1"/>
</dbReference>
<evidence type="ECO:0000259" key="2">
    <source>
        <dbReference type="PROSITE" id="PS51186"/>
    </source>
</evidence>
<reference evidence="3 4" key="1">
    <citation type="journal article" date="2006" name="J. Bacteriol.">
        <title>Complete genome sequence of Yersinia pestis strains Antiqua and Nepal516: evidence of gene reduction in an emerging pathogen.</title>
        <authorList>
            <person name="Chain P.S."/>
            <person name="Hu P."/>
            <person name="Malfatti S.A."/>
            <person name="Radnedge L."/>
            <person name="Larimer F."/>
            <person name="Vergez L.M."/>
            <person name="Worsham P."/>
            <person name="Chu M.C."/>
            <person name="Andersen G.L."/>
        </authorList>
    </citation>
    <scope>NUCLEOTIDE SEQUENCE [LARGE SCALE GENOMIC DNA]</scope>
    <source>
        <strain evidence="3 4">Antiqua</strain>
    </source>
</reference>
<feature type="binding site" evidence="1">
    <location>
        <begin position="83"/>
        <end position="85"/>
    </location>
    <ligand>
        <name>CoA</name>
        <dbReference type="ChEBI" id="CHEBI:57287"/>
    </ligand>
</feature>
<name>A0A0H2Y4P1_YERPA</name>
<organism evidence="3 4">
    <name type="scientific">Yersinia pestis bv. Antiqua (strain Antiqua)</name>
    <dbReference type="NCBI Taxonomy" id="360102"/>
    <lineage>
        <taxon>Bacteria</taxon>
        <taxon>Pseudomonadati</taxon>
        <taxon>Pseudomonadota</taxon>
        <taxon>Gammaproteobacteria</taxon>
        <taxon>Enterobacterales</taxon>
        <taxon>Yersiniaceae</taxon>
        <taxon>Yersinia</taxon>
    </lineage>
</organism>
<dbReference type="InterPro" id="IPR000182">
    <property type="entry name" value="GNAT_dom"/>
</dbReference>
<proteinExistence type="inferred from homology"/>
<comment type="subunit">
    <text evidence="1">Interacts with PanD in the presence of CoA.</text>
</comment>
<keyword evidence="1" id="KW-0566">Pantothenate biosynthesis</keyword>
<feature type="domain" description="N-acetyltransferase" evidence="2">
    <location>
        <begin position="21"/>
        <end position="145"/>
    </location>
</feature>
<dbReference type="EMBL" id="CP000308">
    <property type="protein sequence ID" value="ABG12182.1"/>
    <property type="molecule type" value="Genomic_DNA"/>
</dbReference>
<dbReference type="AlphaFoldDB" id="A0A0H2Y4P1"/>
<gene>
    <name evidence="1" type="primary">panZ</name>
    <name evidence="3" type="ordered locus">YPA_0213</name>
</gene>
<dbReference type="GO" id="GO:0016747">
    <property type="term" value="F:acyltransferase activity, transferring groups other than amino-acyl groups"/>
    <property type="evidence" value="ECO:0007669"/>
    <property type="project" value="InterPro"/>
</dbReference>
<dbReference type="CDD" id="cd04301">
    <property type="entry name" value="NAT_SF"/>
    <property type="match status" value="1"/>
</dbReference>
<dbReference type="SUPFAM" id="SSF55729">
    <property type="entry name" value="Acyl-CoA N-acyltransferases (Nat)"/>
    <property type="match status" value="1"/>
</dbReference>
<evidence type="ECO:0000313" key="4">
    <source>
        <dbReference type="Proteomes" id="UP000001971"/>
    </source>
</evidence>
<sequence>MNLGAISTLLLWLLAMKLTIERLITLTHQDVIDLAKIWPNQQPAAWQQWITEGRPLFAARFNERLLGAVKVAVYDQQAELQDLCVREVTRRRGVGLYLIEETLRQLPEIKHWYLNGGDLTAAERPQMNSFMLACGFSHEAQGWRR</sequence>
<dbReference type="InterPro" id="IPR032900">
    <property type="entry name" value="PanZ"/>
</dbReference>
<dbReference type="PROSITE" id="PS51186">
    <property type="entry name" value="GNAT"/>
    <property type="match status" value="1"/>
</dbReference>
<keyword evidence="3" id="KW-0808">Transferase</keyword>
<protein>
    <recommendedName>
        <fullName evidence="1">PanD regulatory factor</fullName>
    </recommendedName>
</protein>
<dbReference type="KEGG" id="ypa:YPA_0213"/>